<name>Q4RUF0_TETNG</name>
<feature type="repeat" description="ANK" evidence="3">
    <location>
        <begin position="136"/>
        <end position="159"/>
    </location>
</feature>
<comment type="caution">
    <text evidence="5">The sequence shown here is derived from an EMBL/GenBank/DDBJ whole genome shotgun (WGS) entry which is preliminary data.</text>
</comment>
<dbReference type="PROSITE" id="PS50088">
    <property type="entry name" value="ANK_REPEAT"/>
    <property type="match status" value="3"/>
</dbReference>
<dbReference type="KEGG" id="tng:GSTEN00028829G001"/>
<keyword evidence="1" id="KW-0677">Repeat</keyword>
<dbReference type="PANTHER" id="PTHR24201">
    <property type="entry name" value="ANK_REP_REGION DOMAIN-CONTAINING PROTEIN"/>
    <property type="match status" value="1"/>
</dbReference>
<dbReference type="PANTHER" id="PTHR24201:SF14">
    <property type="entry name" value="CYCLIN-DEPENDENT KINASE 4 INHIBITOR C-LIKE"/>
    <property type="match status" value="1"/>
</dbReference>
<evidence type="ECO:0000256" key="4">
    <source>
        <dbReference type="SAM" id="MobiDB-lite"/>
    </source>
</evidence>
<gene>
    <name evidence="5" type="ORF">GSTENG00028829001</name>
</gene>
<dbReference type="InterPro" id="IPR002110">
    <property type="entry name" value="Ankyrin_rpt"/>
</dbReference>
<dbReference type="Pfam" id="PF12796">
    <property type="entry name" value="Ank_2"/>
    <property type="match status" value="1"/>
</dbReference>
<feature type="repeat" description="ANK" evidence="3">
    <location>
        <begin position="103"/>
        <end position="135"/>
    </location>
</feature>
<dbReference type="Gene3D" id="1.25.40.20">
    <property type="entry name" value="Ankyrin repeat-containing domain"/>
    <property type="match status" value="1"/>
</dbReference>
<dbReference type="GO" id="GO:0005634">
    <property type="term" value="C:nucleus"/>
    <property type="evidence" value="ECO:0007669"/>
    <property type="project" value="TreeGrafter"/>
</dbReference>
<evidence type="ECO:0000313" key="5">
    <source>
        <dbReference type="EMBL" id="CAG07982.1"/>
    </source>
</evidence>
<protein>
    <submittedName>
        <fullName evidence="5">(spotted green pufferfish) hypothetical protein</fullName>
    </submittedName>
</protein>
<reference evidence="5" key="2">
    <citation type="submission" date="2004-02" db="EMBL/GenBank/DDBJ databases">
        <authorList>
            <consortium name="Genoscope"/>
            <consortium name="Whitehead Institute Centre for Genome Research"/>
        </authorList>
    </citation>
    <scope>NUCLEOTIDE SEQUENCE</scope>
</reference>
<dbReference type="OrthoDB" id="163438at2759"/>
<proteinExistence type="predicted"/>
<feature type="region of interest" description="Disordered" evidence="4">
    <location>
        <begin position="178"/>
        <end position="242"/>
    </location>
</feature>
<dbReference type="InterPro" id="IPR050776">
    <property type="entry name" value="Ank_Repeat/CDKN_Inhibitor"/>
</dbReference>
<dbReference type="SUPFAM" id="SSF48403">
    <property type="entry name" value="Ankyrin repeat"/>
    <property type="match status" value="1"/>
</dbReference>
<dbReference type="AlphaFoldDB" id="Q4RUF0"/>
<dbReference type="SMART" id="SM00248">
    <property type="entry name" value="ANK"/>
    <property type="match status" value="5"/>
</dbReference>
<keyword evidence="2 3" id="KW-0040">ANK repeat</keyword>
<dbReference type="Pfam" id="PF13637">
    <property type="entry name" value="Ank_4"/>
    <property type="match status" value="1"/>
</dbReference>
<organism evidence="5">
    <name type="scientific">Tetraodon nigroviridis</name>
    <name type="common">Spotted green pufferfish</name>
    <name type="synonym">Chelonodon nigroviridis</name>
    <dbReference type="NCBI Taxonomy" id="99883"/>
    <lineage>
        <taxon>Eukaryota</taxon>
        <taxon>Metazoa</taxon>
        <taxon>Chordata</taxon>
        <taxon>Craniata</taxon>
        <taxon>Vertebrata</taxon>
        <taxon>Euteleostomi</taxon>
        <taxon>Actinopterygii</taxon>
        <taxon>Neopterygii</taxon>
        <taxon>Teleostei</taxon>
        <taxon>Neoteleostei</taxon>
        <taxon>Acanthomorphata</taxon>
        <taxon>Eupercaria</taxon>
        <taxon>Tetraodontiformes</taxon>
        <taxon>Tetradontoidea</taxon>
        <taxon>Tetraodontidae</taxon>
        <taxon>Tetraodon</taxon>
    </lineage>
</organism>
<feature type="compositionally biased region" description="Basic residues" evidence="4">
    <location>
        <begin position="216"/>
        <end position="227"/>
    </location>
</feature>
<feature type="repeat" description="ANK" evidence="3">
    <location>
        <begin position="70"/>
        <end position="102"/>
    </location>
</feature>
<dbReference type="InterPro" id="IPR036770">
    <property type="entry name" value="Ankyrin_rpt-contain_sf"/>
</dbReference>
<dbReference type="PROSITE" id="PS50297">
    <property type="entry name" value="ANK_REP_REGION"/>
    <property type="match status" value="3"/>
</dbReference>
<sequence length="242" mass="26866">MEDTVVDQLCKASAQGNLAAVKRLLQNGVDVNGLNTFNRTALQVVKTGHTALVLELLLAGAEPNVADPACDLTVLHDASRDGFAASVQLLLQHGADANMADRRGNLPLHLAAEEGHPEVVRLLMEHTENPQSRNKQGATALQLAGRRGRVDTVRYLLERLSPREWSWWSRFKEGQRLRQSLKKKKKSTKQDPAKLRKVWYNSVSKASKGESGGARAARRITPTRRTRGSGDPRARQRVFLKR</sequence>
<accession>Q4RUF0</accession>
<reference evidence="5" key="1">
    <citation type="journal article" date="2004" name="Nature">
        <title>Genome duplication in the teleost fish Tetraodon nigroviridis reveals the early vertebrate proto-karyotype.</title>
        <authorList>
            <person name="Jaillon O."/>
            <person name="Aury J.-M."/>
            <person name="Brunet F."/>
            <person name="Petit J.-L."/>
            <person name="Stange-Thomann N."/>
            <person name="Mauceli E."/>
            <person name="Bouneau L."/>
            <person name="Fischer C."/>
            <person name="Ozouf-Costaz C."/>
            <person name="Bernot A."/>
            <person name="Nicaud S."/>
            <person name="Jaffe D."/>
            <person name="Fisher S."/>
            <person name="Lutfalla G."/>
            <person name="Dossat C."/>
            <person name="Segurens B."/>
            <person name="Dasilva C."/>
            <person name="Salanoubat M."/>
            <person name="Levy M."/>
            <person name="Boudet N."/>
            <person name="Castellano S."/>
            <person name="Anthouard V."/>
            <person name="Jubin C."/>
            <person name="Castelli V."/>
            <person name="Katinka M."/>
            <person name="Vacherie B."/>
            <person name="Biemont C."/>
            <person name="Skalli Z."/>
            <person name="Cattolico L."/>
            <person name="Poulain J."/>
            <person name="De Berardinis V."/>
            <person name="Cruaud C."/>
            <person name="Duprat S."/>
            <person name="Brottier P."/>
            <person name="Coutanceau J.-P."/>
            <person name="Gouzy J."/>
            <person name="Parra G."/>
            <person name="Lardier G."/>
            <person name="Chapple C."/>
            <person name="McKernan K.J."/>
            <person name="McEwan P."/>
            <person name="Bosak S."/>
            <person name="Kellis M."/>
            <person name="Volff J.-N."/>
            <person name="Guigo R."/>
            <person name="Zody M.C."/>
            <person name="Mesirov J."/>
            <person name="Lindblad-Toh K."/>
            <person name="Birren B."/>
            <person name="Nusbaum C."/>
            <person name="Kahn D."/>
            <person name="Robinson-Rechavi M."/>
            <person name="Laudet V."/>
            <person name="Schachter V."/>
            <person name="Quetier F."/>
            <person name="Saurin W."/>
            <person name="Scarpelli C."/>
            <person name="Wincker P."/>
            <person name="Lander E.S."/>
            <person name="Weissenbach J."/>
            <person name="Roest Crollius H."/>
        </authorList>
    </citation>
    <scope>NUCLEOTIDE SEQUENCE [LARGE SCALE GENOMIC DNA]</scope>
</reference>
<dbReference type="EMBL" id="CAAE01014995">
    <property type="protein sequence ID" value="CAG07982.1"/>
    <property type="molecule type" value="Genomic_DNA"/>
</dbReference>
<evidence type="ECO:0000256" key="1">
    <source>
        <dbReference type="ARBA" id="ARBA00022737"/>
    </source>
</evidence>
<evidence type="ECO:0000256" key="2">
    <source>
        <dbReference type="ARBA" id="ARBA00023043"/>
    </source>
</evidence>
<evidence type="ECO:0000256" key="3">
    <source>
        <dbReference type="PROSITE-ProRule" id="PRU00023"/>
    </source>
</evidence>